<proteinExistence type="predicted"/>
<dbReference type="Proteomes" id="UP000013827">
    <property type="component" value="Unassembled WGS sequence"/>
</dbReference>
<evidence type="ECO:0000313" key="2">
    <source>
        <dbReference type="EnsemblProtists" id="EOD41857"/>
    </source>
</evidence>
<dbReference type="EnsemblProtists" id="EOD41857">
    <property type="protein sequence ID" value="EOD41857"/>
    <property type="gene ID" value="EMIHUDRAFT_447494"/>
</dbReference>
<dbReference type="PaxDb" id="2903-EOD41857"/>
<evidence type="ECO:0000256" key="1">
    <source>
        <dbReference type="SAM" id="SignalP"/>
    </source>
</evidence>
<protein>
    <recommendedName>
        <fullName evidence="4">FAD-binding FR-type domain-containing protein</fullName>
    </recommendedName>
</protein>
<dbReference type="InterPro" id="IPR039261">
    <property type="entry name" value="FNR_nucleotide-bd"/>
</dbReference>
<dbReference type="GeneID" id="17287127"/>
<sequence length="507" mass="53296">MPHATAGLLLLTALACASAETVSVDAAGNAKAAESSAETCGAGDDQGKCGFDDGSGSYASVETGRGAGTDKVSTCGEWCAGAEANAPCAIDTTVMPCKGEYWCTTTCALWTVSILEAATPAARPLTCEQFIRTSAFPRGGEVCSDPCLLNEIKPSRYPAPTGLGFLCAPGTCDPAVQNRYNGTFKATELGLAVLECPCNWFGSDCSDDWVAVERVLRKERPDSERERLGDFETTVFGVSEADWQRVMAEHRPGGVVRAPSPTAWGDRPLEQPYALANDRESGVVGELEVLTGPPETHYHPTVTEVAFRVRALPVGPVAGTPLYINPSAGFFNKHYRFLLDALEGDAAVAHVAMVASGAGLSGVRTALATLSREGGKALHLFYGLRDVRHLPYRELLVRWVAAGQVGLTLLVSSGDPAAREAPEPEITAAIAAGQKLRAQHAGGGKMYAQHALHLSFLAGSLSEAGAALSNTAVVICGRSELLLDTEALLGELPGSADYLPQRVFMNI</sequence>
<dbReference type="Gene3D" id="3.40.50.80">
    <property type="entry name" value="Nucleotide-binding domain of ferredoxin-NADP reductase (FNR) module"/>
    <property type="match status" value="1"/>
</dbReference>
<dbReference type="SUPFAM" id="SSF52343">
    <property type="entry name" value="Ferredoxin reductase-like, C-terminal NADP-linked domain"/>
    <property type="match status" value="1"/>
</dbReference>
<dbReference type="OMA" id="LECPCNW"/>
<reference evidence="3" key="1">
    <citation type="journal article" date="2013" name="Nature">
        <title>Pan genome of the phytoplankton Emiliania underpins its global distribution.</title>
        <authorList>
            <person name="Read B.A."/>
            <person name="Kegel J."/>
            <person name="Klute M.J."/>
            <person name="Kuo A."/>
            <person name="Lefebvre S.C."/>
            <person name="Maumus F."/>
            <person name="Mayer C."/>
            <person name="Miller J."/>
            <person name="Monier A."/>
            <person name="Salamov A."/>
            <person name="Young J."/>
            <person name="Aguilar M."/>
            <person name="Claverie J.M."/>
            <person name="Frickenhaus S."/>
            <person name="Gonzalez K."/>
            <person name="Herman E.K."/>
            <person name="Lin Y.C."/>
            <person name="Napier J."/>
            <person name="Ogata H."/>
            <person name="Sarno A.F."/>
            <person name="Shmutz J."/>
            <person name="Schroeder D."/>
            <person name="de Vargas C."/>
            <person name="Verret F."/>
            <person name="von Dassow P."/>
            <person name="Valentin K."/>
            <person name="Van de Peer Y."/>
            <person name="Wheeler G."/>
            <person name="Dacks J.B."/>
            <person name="Delwiche C.F."/>
            <person name="Dyhrman S.T."/>
            <person name="Glockner G."/>
            <person name="John U."/>
            <person name="Richards T."/>
            <person name="Worden A.Z."/>
            <person name="Zhang X."/>
            <person name="Grigoriev I.V."/>
            <person name="Allen A.E."/>
            <person name="Bidle K."/>
            <person name="Borodovsky M."/>
            <person name="Bowler C."/>
            <person name="Brownlee C."/>
            <person name="Cock J.M."/>
            <person name="Elias M."/>
            <person name="Gladyshev V.N."/>
            <person name="Groth M."/>
            <person name="Guda C."/>
            <person name="Hadaegh A."/>
            <person name="Iglesias-Rodriguez M.D."/>
            <person name="Jenkins J."/>
            <person name="Jones B.M."/>
            <person name="Lawson T."/>
            <person name="Leese F."/>
            <person name="Lindquist E."/>
            <person name="Lobanov A."/>
            <person name="Lomsadze A."/>
            <person name="Malik S.B."/>
            <person name="Marsh M.E."/>
            <person name="Mackinder L."/>
            <person name="Mock T."/>
            <person name="Mueller-Roeber B."/>
            <person name="Pagarete A."/>
            <person name="Parker M."/>
            <person name="Probert I."/>
            <person name="Quesneville H."/>
            <person name="Raines C."/>
            <person name="Rensing S.A."/>
            <person name="Riano-Pachon D.M."/>
            <person name="Richier S."/>
            <person name="Rokitta S."/>
            <person name="Shiraiwa Y."/>
            <person name="Soanes D.M."/>
            <person name="van der Giezen M."/>
            <person name="Wahlund T.M."/>
            <person name="Williams B."/>
            <person name="Wilson W."/>
            <person name="Wolfe G."/>
            <person name="Wurch L.L."/>
        </authorList>
    </citation>
    <scope>NUCLEOTIDE SEQUENCE</scope>
</reference>
<feature type="chain" id="PRO_5044221446" description="FAD-binding FR-type domain-containing protein" evidence="1">
    <location>
        <begin position="20"/>
        <end position="507"/>
    </location>
</feature>
<keyword evidence="3" id="KW-1185">Reference proteome</keyword>
<feature type="signal peptide" evidence="1">
    <location>
        <begin position="1"/>
        <end position="19"/>
    </location>
</feature>
<accession>A0A0D3L1H2</accession>
<reference evidence="2" key="2">
    <citation type="submission" date="2024-10" db="UniProtKB">
        <authorList>
            <consortium name="EnsemblProtists"/>
        </authorList>
    </citation>
    <scope>IDENTIFICATION</scope>
</reference>
<dbReference type="RefSeq" id="XP_005794286.1">
    <property type="nucleotide sequence ID" value="XM_005794229.1"/>
</dbReference>
<evidence type="ECO:0000313" key="3">
    <source>
        <dbReference type="Proteomes" id="UP000013827"/>
    </source>
</evidence>
<organism evidence="2 3">
    <name type="scientific">Emiliania huxleyi (strain CCMP1516)</name>
    <dbReference type="NCBI Taxonomy" id="280463"/>
    <lineage>
        <taxon>Eukaryota</taxon>
        <taxon>Haptista</taxon>
        <taxon>Haptophyta</taxon>
        <taxon>Prymnesiophyceae</taxon>
        <taxon>Isochrysidales</taxon>
        <taxon>Noelaerhabdaceae</taxon>
        <taxon>Emiliania</taxon>
    </lineage>
</organism>
<dbReference type="KEGG" id="ehx:EMIHUDRAFT_447494"/>
<keyword evidence="1" id="KW-0732">Signal</keyword>
<dbReference type="HOGENOM" id="CLU_537978_0_0_1"/>
<dbReference type="AlphaFoldDB" id="A0A0D3L1H2"/>
<evidence type="ECO:0008006" key="4">
    <source>
        <dbReference type="Google" id="ProtNLM"/>
    </source>
</evidence>
<name>A0A0D3L1H2_EMIH1</name>